<evidence type="ECO:0000256" key="1">
    <source>
        <dbReference type="ARBA" id="ARBA00022491"/>
    </source>
</evidence>
<reference evidence="5" key="1">
    <citation type="submission" date="2015-07" db="EMBL/GenBank/DDBJ databases">
        <title>Fjat-10053 dsm26.</title>
        <authorList>
            <person name="Liu B."/>
            <person name="Wang J."/>
            <person name="Zhu Y."/>
            <person name="Liu G."/>
            <person name="Chen Q."/>
            <person name="Chen Z."/>
            <person name="Lan J."/>
            <person name="Che J."/>
            <person name="Ge C."/>
            <person name="Shi H."/>
            <person name="Pan Z."/>
            <person name="Liu X."/>
        </authorList>
    </citation>
    <scope>NUCLEOTIDE SEQUENCE [LARGE SCALE GENOMIC DNA]</scope>
    <source>
        <strain evidence="5">DSM 26</strain>
    </source>
</reference>
<evidence type="ECO:0000256" key="3">
    <source>
        <dbReference type="PROSITE-ProRule" id="PRU00335"/>
    </source>
</evidence>
<evidence type="ECO:0000256" key="2">
    <source>
        <dbReference type="ARBA" id="ARBA00023125"/>
    </source>
</evidence>
<dbReference type="Pfam" id="PF17932">
    <property type="entry name" value="TetR_C_24"/>
    <property type="match status" value="1"/>
</dbReference>
<dbReference type="Gene3D" id="1.10.10.60">
    <property type="entry name" value="Homeodomain-like"/>
    <property type="match status" value="1"/>
</dbReference>
<dbReference type="PANTHER" id="PTHR43479:SF11">
    <property type="entry name" value="ACREF_ENVCD OPERON REPRESSOR-RELATED"/>
    <property type="match status" value="1"/>
</dbReference>
<dbReference type="SUPFAM" id="SSF46689">
    <property type="entry name" value="Homeodomain-like"/>
    <property type="match status" value="1"/>
</dbReference>
<keyword evidence="5" id="KW-1185">Reference proteome</keyword>
<evidence type="ECO:0000313" key="4">
    <source>
        <dbReference type="EMBL" id="KNE19539.1"/>
    </source>
</evidence>
<dbReference type="Pfam" id="PF00440">
    <property type="entry name" value="TetR_N"/>
    <property type="match status" value="1"/>
</dbReference>
<organism evidence="4 5">
    <name type="scientific">Virgibacillus pantothenticus</name>
    <dbReference type="NCBI Taxonomy" id="1473"/>
    <lineage>
        <taxon>Bacteria</taxon>
        <taxon>Bacillati</taxon>
        <taxon>Bacillota</taxon>
        <taxon>Bacilli</taxon>
        <taxon>Bacillales</taxon>
        <taxon>Bacillaceae</taxon>
        <taxon>Virgibacillus</taxon>
    </lineage>
</organism>
<dbReference type="OrthoDB" id="9814200at2"/>
<keyword evidence="2 3" id="KW-0238">DNA-binding</keyword>
<dbReference type="SUPFAM" id="SSF48498">
    <property type="entry name" value="Tetracyclin repressor-like, C-terminal domain"/>
    <property type="match status" value="1"/>
</dbReference>
<protein>
    <submittedName>
        <fullName evidence="4">Transcriptional regulator</fullName>
    </submittedName>
</protein>
<evidence type="ECO:0000313" key="5">
    <source>
        <dbReference type="Proteomes" id="UP000036780"/>
    </source>
</evidence>
<accession>A0A0L0QM07</accession>
<dbReference type="PRINTS" id="PR00455">
    <property type="entry name" value="HTHTETR"/>
</dbReference>
<dbReference type="InterPro" id="IPR009057">
    <property type="entry name" value="Homeodomain-like_sf"/>
</dbReference>
<dbReference type="EMBL" id="LGTO01000007">
    <property type="protein sequence ID" value="KNE19539.1"/>
    <property type="molecule type" value="Genomic_DNA"/>
</dbReference>
<feature type="DNA-binding region" description="H-T-H motif" evidence="3">
    <location>
        <begin position="32"/>
        <end position="51"/>
    </location>
</feature>
<name>A0A0L0QM07_VIRPA</name>
<dbReference type="InterPro" id="IPR050624">
    <property type="entry name" value="HTH-type_Tx_Regulator"/>
</dbReference>
<dbReference type="GO" id="GO:0003677">
    <property type="term" value="F:DNA binding"/>
    <property type="evidence" value="ECO:0007669"/>
    <property type="project" value="UniProtKB-UniRule"/>
</dbReference>
<comment type="caution">
    <text evidence="4">The sequence shown here is derived from an EMBL/GenBank/DDBJ whole genome shotgun (WGS) entry which is preliminary data.</text>
</comment>
<gene>
    <name evidence="4" type="ORF">AFK71_13750</name>
</gene>
<dbReference type="RefSeq" id="WP_050352079.1">
    <property type="nucleotide sequence ID" value="NZ_BOSN01000002.1"/>
</dbReference>
<dbReference type="InterPro" id="IPR036271">
    <property type="entry name" value="Tet_transcr_reg_TetR-rel_C_sf"/>
</dbReference>
<dbReference type="PATRIC" id="fig|1473.5.peg.1367"/>
<dbReference type="Proteomes" id="UP000036780">
    <property type="component" value="Unassembled WGS sequence"/>
</dbReference>
<keyword evidence="1" id="KW-0678">Repressor</keyword>
<dbReference type="GeneID" id="66871443"/>
<dbReference type="PANTHER" id="PTHR43479">
    <property type="entry name" value="ACREF/ENVCD OPERON REPRESSOR-RELATED"/>
    <property type="match status" value="1"/>
</dbReference>
<dbReference type="InterPro" id="IPR041490">
    <property type="entry name" value="KstR2_TetR_C"/>
</dbReference>
<dbReference type="InterPro" id="IPR001647">
    <property type="entry name" value="HTH_TetR"/>
</dbReference>
<proteinExistence type="predicted"/>
<dbReference type="Gene3D" id="1.10.357.10">
    <property type="entry name" value="Tetracycline Repressor, domain 2"/>
    <property type="match status" value="1"/>
</dbReference>
<dbReference type="AlphaFoldDB" id="A0A0L0QM07"/>
<dbReference type="PROSITE" id="PS50977">
    <property type="entry name" value="HTH_TETR_2"/>
    <property type="match status" value="1"/>
</dbReference>
<sequence length="199" mass="23269">MSLKERKIAEKKEEIIRMAIHVLSEKGYHGTTMEEIATNLLMTKGTVYYYFKDKQELLYQSQIMLLNRSLQQIQEIKQQQIPVEEKLKKSIIAHIEYILEERSGFELMLKPEQKFSSEQLAVIFKLRDTYGEFFDQMITEGIEANVFHAADVKVVRNIILGAMNWVTQWYAEDGQKSRNELAEDIAVYLQRILIKTGGE</sequence>